<keyword evidence="1" id="KW-0472">Membrane</keyword>
<organism evidence="2 3">
    <name type="scientific">Hepatospora eriocheir</name>
    <dbReference type="NCBI Taxonomy" id="1081669"/>
    <lineage>
        <taxon>Eukaryota</taxon>
        <taxon>Fungi</taxon>
        <taxon>Fungi incertae sedis</taxon>
        <taxon>Microsporidia</taxon>
        <taxon>Hepatosporidae</taxon>
        <taxon>Hepatospora</taxon>
    </lineage>
</organism>
<evidence type="ECO:0000256" key="1">
    <source>
        <dbReference type="SAM" id="Phobius"/>
    </source>
</evidence>
<keyword evidence="1" id="KW-1133">Transmembrane helix</keyword>
<protein>
    <submittedName>
        <fullName evidence="2">Uncharacterized protein</fullName>
    </submittedName>
</protein>
<dbReference type="AlphaFoldDB" id="A0A1X0QFC1"/>
<gene>
    <name evidence="2" type="ORF">A0H76_2439</name>
</gene>
<keyword evidence="1" id="KW-0812">Transmembrane</keyword>
<dbReference type="EMBL" id="LTAI01000657">
    <property type="protein sequence ID" value="ORD98467.1"/>
    <property type="molecule type" value="Genomic_DNA"/>
</dbReference>
<name>A0A1X0QFC1_9MICR</name>
<evidence type="ECO:0000313" key="3">
    <source>
        <dbReference type="Proteomes" id="UP000192501"/>
    </source>
</evidence>
<reference evidence="2 3" key="1">
    <citation type="journal article" date="2017" name="Environ. Microbiol.">
        <title>Decay of the glycolytic pathway and adaptation to intranuclear parasitism within Enterocytozoonidae microsporidia.</title>
        <authorList>
            <person name="Wiredu Boakye D."/>
            <person name="Jaroenlak P."/>
            <person name="Prachumwat A."/>
            <person name="Williams T.A."/>
            <person name="Bateman K.S."/>
            <person name="Itsathitphaisarn O."/>
            <person name="Sritunyalucksana K."/>
            <person name="Paszkiewicz K.H."/>
            <person name="Moore K.A."/>
            <person name="Stentiford G.D."/>
            <person name="Williams B.A."/>
        </authorList>
    </citation>
    <scope>NUCLEOTIDE SEQUENCE [LARGE SCALE GENOMIC DNA]</scope>
    <source>
        <strain evidence="3">canceri</strain>
    </source>
</reference>
<dbReference type="VEuPathDB" id="MicrosporidiaDB:A0H76_2439"/>
<sequence length="64" mass="7962">MYCLNSDKFLILYCNYILIVLEKTFSDELFKNPQLNNFTFNCRFSLFYIINFNIYLINIRIFYY</sequence>
<evidence type="ECO:0000313" key="2">
    <source>
        <dbReference type="EMBL" id="ORD98467.1"/>
    </source>
</evidence>
<dbReference type="Proteomes" id="UP000192501">
    <property type="component" value="Unassembled WGS sequence"/>
</dbReference>
<comment type="caution">
    <text evidence="2">The sequence shown here is derived from an EMBL/GenBank/DDBJ whole genome shotgun (WGS) entry which is preliminary data.</text>
</comment>
<accession>A0A1X0QFC1</accession>
<feature type="transmembrane region" description="Helical" evidence="1">
    <location>
        <begin position="45"/>
        <end position="63"/>
    </location>
</feature>
<proteinExistence type="predicted"/>